<feature type="region of interest" description="Disordered" evidence="1">
    <location>
        <begin position="518"/>
        <end position="607"/>
    </location>
</feature>
<feature type="compositionally biased region" description="Polar residues" evidence="1">
    <location>
        <begin position="558"/>
        <end position="575"/>
    </location>
</feature>
<feature type="compositionally biased region" description="Low complexity" evidence="1">
    <location>
        <begin position="325"/>
        <end position="338"/>
    </location>
</feature>
<dbReference type="Proteomes" id="UP001437256">
    <property type="component" value="Unassembled WGS sequence"/>
</dbReference>
<feature type="compositionally biased region" description="Acidic residues" evidence="1">
    <location>
        <begin position="596"/>
        <end position="607"/>
    </location>
</feature>
<name>A0ABR2ZYN1_9AGAR</name>
<protein>
    <recommendedName>
        <fullName evidence="4">Zn(2)-C6 fungal-type domain-containing protein</fullName>
    </recommendedName>
</protein>
<evidence type="ECO:0008006" key="4">
    <source>
        <dbReference type="Google" id="ProtNLM"/>
    </source>
</evidence>
<feature type="compositionally biased region" description="Polar residues" evidence="1">
    <location>
        <begin position="518"/>
        <end position="530"/>
    </location>
</feature>
<keyword evidence="3" id="KW-1185">Reference proteome</keyword>
<feature type="region of interest" description="Disordered" evidence="1">
    <location>
        <begin position="166"/>
        <end position="207"/>
    </location>
</feature>
<reference evidence="2 3" key="1">
    <citation type="submission" date="2024-05" db="EMBL/GenBank/DDBJ databases">
        <title>A draft genome resource for the thread blight pathogen Marasmius tenuissimus strain MS-2.</title>
        <authorList>
            <person name="Yulfo-Soto G.E."/>
            <person name="Baruah I.K."/>
            <person name="Amoako-Attah I."/>
            <person name="Bukari Y."/>
            <person name="Meinhardt L.W."/>
            <person name="Bailey B.A."/>
            <person name="Cohen S.P."/>
        </authorList>
    </citation>
    <scope>NUCLEOTIDE SEQUENCE [LARGE SCALE GENOMIC DNA]</scope>
    <source>
        <strain evidence="2 3">MS-2</strain>
    </source>
</reference>
<comment type="caution">
    <text evidence="2">The sequence shown here is derived from an EMBL/GenBank/DDBJ whole genome shotgun (WGS) entry which is preliminary data.</text>
</comment>
<sequence>MKGSVPQTNASKNTSTADHGGTALADHGTAPGQSTALEPNMNVPKKRLHSDIGDALELQEATSSGNAHAGVTGVNGVAKVKPLAKKAKLIDERDIRDPPCLKCKESNIPCIDNTTRSSCDACFQHHWKCTNAVTPPPKSFKQSNVMSLGALNNDVRGSVGVEATRSTAGSWNNGTASLASLSRQESGPSTNTAQATTPARSTPWHRKSDLPVLMLAPESLSPYSPYMGRQPVPSKSKSTASTSTIPFKQKDSSPNRALVTPKAAAADQSRSEWPRRRGTRRSGHRSRAYIEDSDSDLYDDPLPVPTSGKGKQKAVTKAQDASDLSTPSPASTQTTPDPMLELTSRSHMSLYSTNPPPTEPRILTIDSNLPTVITSLNTLNAVVASSRTDLVEVKKATASIARSQSALDWEVALDKLHAQDKVIQEQSKTIERQGRVIGALVKNMKELMGHNFNAPDLDESEANAKGTNCDMVNHPQTRLERGNLVSVRAVRTTPVRPTAGPLQLESTFSRPSLIHSTSRFDSIPVSSESNGLPPPRATSFMRTHKSRFPRSIGPASPQRRNSSATPAGSTANAMSKSMVPGVMSKFSIVPPRCSEDSEEERDELLDD</sequence>
<dbReference type="EMBL" id="JBBXMP010000048">
    <property type="protein sequence ID" value="KAL0065412.1"/>
    <property type="molecule type" value="Genomic_DNA"/>
</dbReference>
<evidence type="ECO:0000313" key="2">
    <source>
        <dbReference type="EMBL" id="KAL0065412.1"/>
    </source>
</evidence>
<feature type="compositionally biased region" description="Basic residues" evidence="1">
    <location>
        <begin position="276"/>
        <end position="287"/>
    </location>
</feature>
<feature type="compositionally biased region" description="Polar residues" evidence="1">
    <location>
        <begin position="1"/>
        <end position="17"/>
    </location>
</feature>
<feature type="compositionally biased region" description="Low complexity" evidence="1">
    <location>
        <begin position="234"/>
        <end position="244"/>
    </location>
</feature>
<evidence type="ECO:0000256" key="1">
    <source>
        <dbReference type="SAM" id="MobiDB-lite"/>
    </source>
</evidence>
<organism evidence="2 3">
    <name type="scientific">Marasmius tenuissimus</name>
    <dbReference type="NCBI Taxonomy" id="585030"/>
    <lineage>
        <taxon>Eukaryota</taxon>
        <taxon>Fungi</taxon>
        <taxon>Dikarya</taxon>
        <taxon>Basidiomycota</taxon>
        <taxon>Agaricomycotina</taxon>
        <taxon>Agaricomycetes</taxon>
        <taxon>Agaricomycetidae</taxon>
        <taxon>Agaricales</taxon>
        <taxon>Marasmiineae</taxon>
        <taxon>Marasmiaceae</taxon>
        <taxon>Marasmius</taxon>
    </lineage>
</organism>
<proteinExistence type="predicted"/>
<accession>A0ABR2ZYN1</accession>
<gene>
    <name evidence="2" type="ORF">AAF712_007621</name>
</gene>
<evidence type="ECO:0000313" key="3">
    <source>
        <dbReference type="Proteomes" id="UP001437256"/>
    </source>
</evidence>
<feature type="compositionally biased region" description="Polar residues" evidence="1">
    <location>
        <begin position="166"/>
        <end position="200"/>
    </location>
</feature>
<feature type="region of interest" description="Disordered" evidence="1">
    <location>
        <begin position="1"/>
        <end position="48"/>
    </location>
</feature>
<feature type="region of interest" description="Disordered" evidence="1">
    <location>
        <begin position="224"/>
        <end position="340"/>
    </location>
</feature>